<reference evidence="18 19" key="1">
    <citation type="submission" date="2017-03" db="EMBL/GenBank/DDBJ databases">
        <title>Genome sequence of Sphingomonas mucosissima DSM 17494.</title>
        <authorList>
            <person name="Poehlein A."/>
            <person name="Wuebbeler J.H."/>
            <person name="Steinbuechel A."/>
            <person name="Daniel R."/>
        </authorList>
    </citation>
    <scope>NUCLEOTIDE SEQUENCE [LARGE SCALE GENOMIC DNA]</scope>
    <source>
        <strain evidence="18 19">DSM 17494</strain>
    </source>
</reference>
<evidence type="ECO:0000313" key="18">
    <source>
        <dbReference type="EMBL" id="OWK28000.1"/>
    </source>
</evidence>
<dbReference type="Pfam" id="PF00593">
    <property type="entry name" value="TonB_dep_Rec_b-barrel"/>
    <property type="match status" value="1"/>
</dbReference>
<dbReference type="RefSeq" id="WP_088335271.1">
    <property type="nucleotide sequence ID" value="NZ_NBBJ01000007.1"/>
</dbReference>
<dbReference type="PANTHER" id="PTHR32552">
    <property type="entry name" value="FERRICHROME IRON RECEPTOR-RELATED"/>
    <property type="match status" value="1"/>
</dbReference>
<keyword evidence="4" id="KW-0410">Iron transport</keyword>
<evidence type="ECO:0000256" key="1">
    <source>
        <dbReference type="ARBA" id="ARBA00004571"/>
    </source>
</evidence>
<evidence type="ECO:0000256" key="15">
    <source>
        <dbReference type="SAM" id="SignalP"/>
    </source>
</evidence>
<keyword evidence="5 12" id="KW-0812">Transmembrane</keyword>
<evidence type="ECO:0000256" key="11">
    <source>
        <dbReference type="ARBA" id="ARBA00023237"/>
    </source>
</evidence>
<evidence type="ECO:0000256" key="9">
    <source>
        <dbReference type="ARBA" id="ARBA00023077"/>
    </source>
</evidence>
<comment type="caution">
    <text evidence="18">The sequence shown here is derived from an EMBL/GenBank/DDBJ whole genome shotgun (WGS) entry which is preliminary data.</text>
</comment>
<evidence type="ECO:0000256" key="7">
    <source>
        <dbReference type="ARBA" id="ARBA00023004"/>
    </source>
</evidence>
<dbReference type="Gene3D" id="2.40.170.20">
    <property type="entry name" value="TonB-dependent receptor, beta-barrel domain"/>
    <property type="match status" value="1"/>
</dbReference>
<evidence type="ECO:0000256" key="10">
    <source>
        <dbReference type="ARBA" id="ARBA00023136"/>
    </source>
</evidence>
<evidence type="ECO:0000259" key="17">
    <source>
        <dbReference type="Pfam" id="PF07715"/>
    </source>
</evidence>
<gene>
    <name evidence="18" type="primary">fyuA_11</name>
    <name evidence="18" type="ORF">SPMU_32450</name>
</gene>
<dbReference type="Proteomes" id="UP000197783">
    <property type="component" value="Unassembled WGS sequence"/>
</dbReference>
<comment type="similarity">
    <text evidence="12 14">Belongs to the TonB-dependent receptor family.</text>
</comment>
<evidence type="ECO:0000256" key="12">
    <source>
        <dbReference type="PROSITE-ProRule" id="PRU01360"/>
    </source>
</evidence>
<feature type="signal peptide" evidence="15">
    <location>
        <begin position="1"/>
        <end position="22"/>
    </location>
</feature>
<evidence type="ECO:0000256" key="5">
    <source>
        <dbReference type="ARBA" id="ARBA00022692"/>
    </source>
</evidence>
<proteinExistence type="inferred from homology"/>
<dbReference type="SUPFAM" id="SSF56935">
    <property type="entry name" value="Porins"/>
    <property type="match status" value="1"/>
</dbReference>
<dbReference type="PROSITE" id="PS52016">
    <property type="entry name" value="TONB_DEPENDENT_REC_3"/>
    <property type="match status" value="1"/>
</dbReference>
<keyword evidence="3 12" id="KW-1134">Transmembrane beta strand</keyword>
<name>A0A245ZE25_9SPHN</name>
<evidence type="ECO:0000256" key="4">
    <source>
        <dbReference type="ARBA" id="ARBA00022496"/>
    </source>
</evidence>
<dbReference type="InterPro" id="IPR000531">
    <property type="entry name" value="Beta-barrel_TonB"/>
</dbReference>
<keyword evidence="7" id="KW-0408">Iron</keyword>
<dbReference type="OrthoDB" id="9760333at2"/>
<evidence type="ECO:0000256" key="14">
    <source>
        <dbReference type="RuleBase" id="RU003357"/>
    </source>
</evidence>
<dbReference type="Pfam" id="PF07715">
    <property type="entry name" value="Plug"/>
    <property type="match status" value="1"/>
</dbReference>
<evidence type="ECO:0000256" key="3">
    <source>
        <dbReference type="ARBA" id="ARBA00022452"/>
    </source>
</evidence>
<comment type="subcellular location">
    <subcellularLocation>
        <location evidence="1 12">Cell outer membrane</location>
        <topology evidence="1 12">Multi-pass membrane protein</topology>
    </subcellularLocation>
</comment>
<dbReference type="InterPro" id="IPR036942">
    <property type="entry name" value="Beta-barrel_TonB_sf"/>
</dbReference>
<keyword evidence="19" id="KW-1185">Reference proteome</keyword>
<feature type="chain" id="PRO_5012241596" evidence="15">
    <location>
        <begin position="23"/>
        <end position="712"/>
    </location>
</feature>
<evidence type="ECO:0000256" key="6">
    <source>
        <dbReference type="ARBA" id="ARBA00022729"/>
    </source>
</evidence>
<dbReference type="InterPro" id="IPR010917">
    <property type="entry name" value="TonB_rcpt_CS"/>
</dbReference>
<dbReference type="InterPro" id="IPR012910">
    <property type="entry name" value="Plug_dom"/>
</dbReference>
<evidence type="ECO:0000313" key="19">
    <source>
        <dbReference type="Proteomes" id="UP000197783"/>
    </source>
</evidence>
<keyword evidence="11 12" id="KW-0998">Cell outer membrane</keyword>
<organism evidence="18 19">
    <name type="scientific">Sphingomonas mucosissima</name>
    <dbReference type="NCBI Taxonomy" id="370959"/>
    <lineage>
        <taxon>Bacteria</taxon>
        <taxon>Pseudomonadati</taxon>
        <taxon>Pseudomonadota</taxon>
        <taxon>Alphaproteobacteria</taxon>
        <taxon>Sphingomonadales</taxon>
        <taxon>Sphingomonadaceae</taxon>
        <taxon>Sphingomonas</taxon>
    </lineage>
</organism>
<evidence type="ECO:0000259" key="16">
    <source>
        <dbReference type="Pfam" id="PF00593"/>
    </source>
</evidence>
<accession>A0A245ZE25</accession>
<keyword evidence="8" id="KW-0406">Ion transport</keyword>
<keyword evidence="10 12" id="KW-0472">Membrane</keyword>
<evidence type="ECO:0000256" key="8">
    <source>
        <dbReference type="ARBA" id="ARBA00023065"/>
    </source>
</evidence>
<keyword evidence="18" id="KW-0675">Receptor</keyword>
<dbReference type="PANTHER" id="PTHR32552:SF81">
    <property type="entry name" value="TONB-DEPENDENT OUTER MEMBRANE RECEPTOR"/>
    <property type="match status" value="1"/>
</dbReference>
<dbReference type="InterPro" id="IPR039426">
    <property type="entry name" value="TonB-dep_rcpt-like"/>
</dbReference>
<dbReference type="GO" id="GO:0006826">
    <property type="term" value="P:iron ion transport"/>
    <property type="evidence" value="ECO:0007669"/>
    <property type="project" value="UniProtKB-KW"/>
</dbReference>
<keyword evidence="2 12" id="KW-0813">Transport</keyword>
<dbReference type="EMBL" id="NBBJ01000007">
    <property type="protein sequence ID" value="OWK28000.1"/>
    <property type="molecule type" value="Genomic_DNA"/>
</dbReference>
<evidence type="ECO:0000256" key="13">
    <source>
        <dbReference type="PROSITE-ProRule" id="PRU10144"/>
    </source>
</evidence>
<evidence type="ECO:0000256" key="2">
    <source>
        <dbReference type="ARBA" id="ARBA00022448"/>
    </source>
</evidence>
<feature type="domain" description="TonB-dependent receptor-like beta-barrel" evidence="16">
    <location>
        <begin position="281"/>
        <end position="677"/>
    </location>
</feature>
<protein>
    <submittedName>
        <fullName evidence="18">Pesticin receptor</fullName>
    </submittedName>
</protein>
<feature type="domain" description="TonB-dependent receptor plug" evidence="17">
    <location>
        <begin position="47"/>
        <end position="155"/>
    </location>
</feature>
<keyword evidence="6 15" id="KW-0732">Signal</keyword>
<keyword evidence="9 14" id="KW-0798">TonB box</keyword>
<feature type="short sequence motif" description="TonB C-terminal box" evidence="13">
    <location>
        <begin position="695"/>
        <end position="712"/>
    </location>
</feature>
<dbReference type="PROSITE" id="PS01156">
    <property type="entry name" value="TONB_DEPENDENT_REC_2"/>
    <property type="match status" value="1"/>
</dbReference>
<dbReference type="GO" id="GO:0009279">
    <property type="term" value="C:cell outer membrane"/>
    <property type="evidence" value="ECO:0007669"/>
    <property type="project" value="UniProtKB-SubCell"/>
</dbReference>
<sequence>MRHYLLLTSSALLSAVGVPAVAQTSADAAIASRDEIIVTARLREEPVREVPFAVTVLDTETLATRRIDDTQSFFRQVPGLSLTSFDDGRFAYFQLRGIGPLSQAASPDDGSVVTYIDGVPQPVYASEFAYLDLERIEVLRGPQGTLFGRNSQGGAINITTRQPGDRLMGSARIEGGEDKYGLVQASASGPLVADRLSAGITARVSTIDGFIPNVAPGGGKLGDRDTYSGRGTLVFKPSGEGGARFTLTGSVDRQLSDPFYYVLGGQARDQVELNPELRVKRTYWGASLKSEVPLGAVDLTSITAINGFYNDQVTDDTDGLIYAPLFGAPPATFLPQNERSDWLEDEDCFYQEVRLGSTAGAPVAWTVGGTYFRSNFNVDLRNISSFSPYLNGRRRDRQTIDSYAAFGEVTAPVTTRLKLTLGGRYTRDEKTLRAAYTGNGFPGTVAAFNERQERNFDLWTGRAALTYTVTDDVNVYATVGRGAKSGGFPRFWQDAAIGNPNRSYRESTSWTYEAGIKARALGGRAHFDLTGFYNDVKDEQLFALDFTSFQFLPVNIDTRSHGIEAQGDVVLGGGFSVAGELAWTHGRVREADELSGAVRGNRIPNVAGFSSTLALDWRGGDAVVMGAQPILSVSHQYAGRRAADVANNFDMPGYHNVDARAGLRFGTFEAYAFARNLFDARQVLNGVLYGPGVEGEAVARGRVAGLGLSARF</sequence>
<dbReference type="AlphaFoldDB" id="A0A245ZE25"/>